<evidence type="ECO:0008006" key="3">
    <source>
        <dbReference type="Google" id="ProtNLM"/>
    </source>
</evidence>
<proteinExistence type="predicted"/>
<sequence length="102" mass="11179">MSSDDAEADAFLAFVERIASFDTRLSQLQAAILAAAHLDLAHDTRSFANKLGVSHALVLRELTELEMLGDLLAITRRDARTLRTHYELTADGKRLLTGPSEA</sequence>
<dbReference type="RefSeq" id="WP_209334005.1">
    <property type="nucleotide sequence ID" value="NZ_JAGIYY010000001.1"/>
</dbReference>
<protein>
    <recommendedName>
        <fullName evidence="3">Formate dehydrogenase F4B subunit</fullName>
    </recommendedName>
</protein>
<reference evidence="1" key="1">
    <citation type="submission" date="2021-03" db="EMBL/GenBank/DDBJ databases">
        <title>Genome sequencing and assembly of Tianweitania sediminis.</title>
        <authorList>
            <person name="Chhetri G."/>
        </authorList>
    </citation>
    <scope>NUCLEOTIDE SEQUENCE</scope>
    <source>
        <strain evidence="1">Z8</strain>
    </source>
</reference>
<accession>A0A8J7RLS0</accession>
<organism evidence="1 2">
    <name type="scientific">Tianweitania sediminis</name>
    <dbReference type="NCBI Taxonomy" id="1502156"/>
    <lineage>
        <taxon>Bacteria</taxon>
        <taxon>Pseudomonadati</taxon>
        <taxon>Pseudomonadota</taxon>
        <taxon>Alphaproteobacteria</taxon>
        <taxon>Hyphomicrobiales</taxon>
        <taxon>Phyllobacteriaceae</taxon>
        <taxon>Tianweitania</taxon>
    </lineage>
</organism>
<dbReference type="InterPro" id="IPR036390">
    <property type="entry name" value="WH_DNA-bd_sf"/>
</dbReference>
<dbReference type="EMBL" id="JAGIYY010000001">
    <property type="protein sequence ID" value="MBP0438069.1"/>
    <property type="molecule type" value="Genomic_DNA"/>
</dbReference>
<evidence type="ECO:0000313" key="2">
    <source>
        <dbReference type="Proteomes" id="UP000666240"/>
    </source>
</evidence>
<keyword evidence="2" id="KW-1185">Reference proteome</keyword>
<name>A0A8J7RLS0_9HYPH</name>
<dbReference type="SUPFAM" id="SSF46785">
    <property type="entry name" value="Winged helix' DNA-binding domain"/>
    <property type="match status" value="1"/>
</dbReference>
<dbReference type="AlphaFoldDB" id="A0A8J7RLS0"/>
<gene>
    <name evidence="1" type="ORF">J5Y06_05370</name>
</gene>
<dbReference type="Proteomes" id="UP000666240">
    <property type="component" value="Unassembled WGS sequence"/>
</dbReference>
<evidence type="ECO:0000313" key="1">
    <source>
        <dbReference type="EMBL" id="MBP0438069.1"/>
    </source>
</evidence>
<comment type="caution">
    <text evidence="1">The sequence shown here is derived from an EMBL/GenBank/DDBJ whole genome shotgun (WGS) entry which is preliminary data.</text>
</comment>